<dbReference type="OrthoDB" id="2015447at2759"/>
<dbReference type="GO" id="GO:0019478">
    <property type="term" value="P:D-amino acid catabolic process"/>
    <property type="evidence" value="ECO:0007669"/>
    <property type="project" value="TreeGrafter"/>
</dbReference>
<dbReference type="SUPFAM" id="SSF54373">
    <property type="entry name" value="FAD-linked reductases, C-terminal domain"/>
    <property type="match status" value="1"/>
</dbReference>
<accession>A0A026WZ89</accession>
<evidence type="ECO:0000256" key="4">
    <source>
        <dbReference type="ARBA" id="ARBA00022827"/>
    </source>
</evidence>
<name>A0A026WZ89_OOCBI</name>
<sequence>MKIAVVGGGVIGLTTAFRLQYEFMRNAEITVFAESFDNIVSYTAAGIFRVGTSYCGASETNTSLNSILYFFNCNLIVNAPWIKMFCYGELDTYVIPNLNGAVTLGGTRNFDCENMTICPYESAAIFARCRKLIPSLANAQLIRQEVGLRPHREGEKNKLQIDCILTDTFLQIVDNYGHDGYGVSMAPGTASEAIHTAIQLHTRSSFVSKL</sequence>
<keyword evidence="4" id="KW-0274">FAD</keyword>
<dbReference type="STRING" id="2015173.A0A026WZ89"/>
<evidence type="ECO:0000256" key="3">
    <source>
        <dbReference type="ARBA" id="ARBA00022630"/>
    </source>
</evidence>
<organism evidence="7 8">
    <name type="scientific">Ooceraea biroi</name>
    <name type="common">Clonal raider ant</name>
    <name type="synonym">Cerapachys biroi</name>
    <dbReference type="NCBI Taxonomy" id="2015173"/>
    <lineage>
        <taxon>Eukaryota</taxon>
        <taxon>Metazoa</taxon>
        <taxon>Ecdysozoa</taxon>
        <taxon>Arthropoda</taxon>
        <taxon>Hexapoda</taxon>
        <taxon>Insecta</taxon>
        <taxon>Pterygota</taxon>
        <taxon>Neoptera</taxon>
        <taxon>Endopterygota</taxon>
        <taxon>Hymenoptera</taxon>
        <taxon>Apocrita</taxon>
        <taxon>Aculeata</taxon>
        <taxon>Formicoidea</taxon>
        <taxon>Formicidae</taxon>
        <taxon>Dorylinae</taxon>
        <taxon>Ooceraea</taxon>
    </lineage>
</organism>
<dbReference type="AlphaFoldDB" id="A0A026WZ89"/>
<dbReference type="EMBL" id="KK107061">
    <property type="protein sequence ID" value="EZA61357.1"/>
    <property type="molecule type" value="Genomic_DNA"/>
</dbReference>
<dbReference type="PANTHER" id="PTHR11530">
    <property type="entry name" value="D-AMINO ACID OXIDASE"/>
    <property type="match status" value="1"/>
</dbReference>
<gene>
    <name evidence="7" type="ORF">X777_12064</name>
</gene>
<comment type="cofactor">
    <cofactor evidence="1">
        <name>FAD</name>
        <dbReference type="ChEBI" id="CHEBI:57692"/>
    </cofactor>
</comment>
<evidence type="ECO:0000313" key="7">
    <source>
        <dbReference type="EMBL" id="EZA61357.1"/>
    </source>
</evidence>
<dbReference type="InterPro" id="IPR006076">
    <property type="entry name" value="FAD-dep_OxRdtase"/>
</dbReference>
<keyword evidence="8" id="KW-1185">Reference proteome</keyword>
<keyword evidence="3" id="KW-0285">Flavoprotein</keyword>
<evidence type="ECO:0000313" key="8">
    <source>
        <dbReference type="Proteomes" id="UP000053097"/>
    </source>
</evidence>
<evidence type="ECO:0000256" key="2">
    <source>
        <dbReference type="ARBA" id="ARBA00006730"/>
    </source>
</evidence>
<dbReference type="GO" id="GO:0003884">
    <property type="term" value="F:D-amino-acid oxidase activity"/>
    <property type="evidence" value="ECO:0007669"/>
    <property type="project" value="InterPro"/>
</dbReference>
<dbReference type="Gene3D" id="3.30.9.10">
    <property type="entry name" value="D-Amino Acid Oxidase, subunit A, domain 2"/>
    <property type="match status" value="1"/>
</dbReference>
<dbReference type="Proteomes" id="UP000053097">
    <property type="component" value="Unassembled WGS sequence"/>
</dbReference>
<dbReference type="Pfam" id="PF01266">
    <property type="entry name" value="DAO"/>
    <property type="match status" value="1"/>
</dbReference>
<evidence type="ECO:0000256" key="5">
    <source>
        <dbReference type="ARBA" id="ARBA00023002"/>
    </source>
</evidence>
<proteinExistence type="inferred from homology"/>
<dbReference type="Gene3D" id="3.40.50.720">
    <property type="entry name" value="NAD(P)-binding Rossmann-like Domain"/>
    <property type="match status" value="1"/>
</dbReference>
<comment type="similarity">
    <text evidence="2">Belongs to the DAMOX/DASOX family.</text>
</comment>
<feature type="domain" description="FAD dependent oxidoreductase" evidence="6">
    <location>
        <begin position="88"/>
        <end position="191"/>
    </location>
</feature>
<dbReference type="PANTHER" id="PTHR11530:SF17">
    <property type="entry name" value="RE49860P"/>
    <property type="match status" value="1"/>
</dbReference>
<keyword evidence="5" id="KW-0560">Oxidoreductase</keyword>
<dbReference type="InterPro" id="IPR023209">
    <property type="entry name" value="DAO"/>
</dbReference>
<protein>
    <submittedName>
        <fullName evidence="7">D-aspartate oxidase</fullName>
    </submittedName>
</protein>
<evidence type="ECO:0000256" key="1">
    <source>
        <dbReference type="ARBA" id="ARBA00001974"/>
    </source>
</evidence>
<dbReference type="GO" id="GO:0005737">
    <property type="term" value="C:cytoplasm"/>
    <property type="evidence" value="ECO:0007669"/>
    <property type="project" value="TreeGrafter"/>
</dbReference>
<dbReference type="GO" id="GO:0071949">
    <property type="term" value="F:FAD binding"/>
    <property type="evidence" value="ECO:0007669"/>
    <property type="project" value="InterPro"/>
</dbReference>
<evidence type="ECO:0000259" key="6">
    <source>
        <dbReference type="Pfam" id="PF01266"/>
    </source>
</evidence>
<reference evidence="7 8" key="1">
    <citation type="journal article" date="2014" name="Curr. Biol.">
        <title>The genome of the clonal raider ant Cerapachys biroi.</title>
        <authorList>
            <person name="Oxley P.R."/>
            <person name="Ji L."/>
            <person name="Fetter-Pruneda I."/>
            <person name="McKenzie S.K."/>
            <person name="Li C."/>
            <person name="Hu H."/>
            <person name="Zhang G."/>
            <person name="Kronauer D.J."/>
        </authorList>
    </citation>
    <scope>NUCLEOTIDE SEQUENCE [LARGE SCALE GENOMIC DNA]</scope>
</reference>